<evidence type="ECO:0000256" key="1">
    <source>
        <dbReference type="ARBA" id="ARBA00005059"/>
    </source>
</evidence>
<comment type="pathway">
    <text evidence="1 9 14">Porphyrin-containing compound metabolism; protoporphyrin-IX biosynthesis; 5-aminolevulinate from L-glutamyl-tRNA(Glu): step 1/2.</text>
</comment>
<gene>
    <name evidence="9 18" type="primary">hemA</name>
    <name evidence="18" type="ORF">QS748_05595</name>
</gene>
<dbReference type="SUPFAM" id="SSF51735">
    <property type="entry name" value="NAD(P)-binding Rossmann-fold domains"/>
    <property type="match status" value="1"/>
</dbReference>
<accession>A0AA90P0H0</accession>
<evidence type="ECO:0000259" key="15">
    <source>
        <dbReference type="Pfam" id="PF00745"/>
    </source>
</evidence>
<protein>
    <recommendedName>
        <fullName evidence="8 9">Glutamyl-tRNA reductase</fullName>
        <shortName evidence="9">GluTR</shortName>
        <ecNumber evidence="3 9">1.2.1.70</ecNumber>
    </recommendedName>
</protein>
<dbReference type="Pfam" id="PF01488">
    <property type="entry name" value="Shikimate_DH"/>
    <property type="match status" value="1"/>
</dbReference>
<feature type="binding site" evidence="9 11">
    <location>
        <position position="117"/>
    </location>
    <ligand>
        <name>substrate</name>
    </ligand>
</feature>
<dbReference type="GO" id="GO:0008883">
    <property type="term" value="F:glutamyl-tRNA reductase activity"/>
    <property type="evidence" value="ECO:0007669"/>
    <property type="project" value="UniProtKB-UniRule"/>
</dbReference>
<dbReference type="Gene3D" id="3.40.50.720">
    <property type="entry name" value="NAD(P)-binding Rossmann-like Domain"/>
    <property type="match status" value="1"/>
</dbReference>
<feature type="binding site" evidence="9 11">
    <location>
        <begin position="111"/>
        <end position="113"/>
    </location>
    <ligand>
        <name>substrate</name>
    </ligand>
</feature>
<feature type="site" description="Important for activity" evidence="9 13">
    <location>
        <position position="96"/>
    </location>
</feature>
<dbReference type="InterPro" id="IPR015895">
    <property type="entry name" value="4pyrrol_synth_GluRdtase_N"/>
</dbReference>
<dbReference type="Pfam" id="PF00745">
    <property type="entry name" value="GlutR_dimer"/>
    <property type="match status" value="1"/>
</dbReference>
<comment type="domain">
    <text evidence="9">Possesses an unusual extended V-shaped dimeric structure with each monomer consisting of three distinct domains arranged along a curved 'spinal' alpha-helix. The N-terminal catalytic domain specifically recognizes the glutamate moiety of the substrate. The second domain is the NADPH-binding domain, and the third C-terminal domain is responsible for dimerization.</text>
</comment>
<evidence type="ECO:0000259" key="17">
    <source>
        <dbReference type="Pfam" id="PF05201"/>
    </source>
</evidence>
<feature type="domain" description="Glutamyl-tRNA reductase N-terminal" evidence="17">
    <location>
        <begin position="7"/>
        <end position="153"/>
    </location>
</feature>
<feature type="binding site" evidence="9 11">
    <location>
        <begin position="49"/>
        <end position="52"/>
    </location>
    <ligand>
        <name>substrate</name>
    </ligand>
</feature>
<dbReference type="SUPFAM" id="SSF69742">
    <property type="entry name" value="Glutamyl tRNA-reductase catalytic, N-terminal domain"/>
    <property type="match status" value="1"/>
</dbReference>
<dbReference type="InterPro" id="IPR000343">
    <property type="entry name" value="4pyrrol_synth_GluRdtase"/>
</dbReference>
<evidence type="ECO:0000313" key="19">
    <source>
        <dbReference type="Proteomes" id="UP001178148"/>
    </source>
</evidence>
<evidence type="ECO:0000256" key="14">
    <source>
        <dbReference type="RuleBase" id="RU000584"/>
    </source>
</evidence>
<dbReference type="CDD" id="cd05213">
    <property type="entry name" value="NAD_bind_Glutamyl_tRNA_reduct"/>
    <property type="match status" value="1"/>
</dbReference>
<comment type="subunit">
    <text evidence="9">Homodimer.</text>
</comment>
<dbReference type="NCBIfam" id="TIGR01035">
    <property type="entry name" value="hemA"/>
    <property type="match status" value="1"/>
</dbReference>
<feature type="binding site" evidence="9 11">
    <location>
        <position position="106"/>
    </location>
    <ligand>
        <name>substrate</name>
    </ligand>
</feature>
<feature type="active site" description="Nucleophile" evidence="9 10">
    <location>
        <position position="50"/>
    </location>
</feature>
<feature type="domain" description="Tetrapyrrole biosynthesis glutamyl-tRNA reductase dimerisation" evidence="15">
    <location>
        <begin position="318"/>
        <end position="414"/>
    </location>
</feature>
<evidence type="ECO:0000256" key="10">
    <source>
        <dbReference type="PIRSR" id="PIRSR000445-1"/>
    </source>
</evidence>
<sequence>MGYITTGINHTTAPVSLREQFVFSQEHLLDALQDAKQYIKSREVAILSTCNRTELYCTDASEPKRILSWLKYYHNAQIPGLADHVYTYHGKEAIRHIMRVACGLDSMIIGEPQILGQLKDAYTHAQQAGTAGTLLNRLFQQSFFTAKQVRTQTTIGKLPISIAYTATMLAKQIFADLSTNTALLIGAGKTIQLAAHHLKKQGLNNLIIANRSLERAKKLANFLGGQAVLLSDLTHIIQYADIIISATSSPTHVLSKRCVEHALKTRKHRPILMIDIAVPRDIESAVGDLADVFLYTVDDLHDVIEDNLQQRKEAVVLAEDIIESGLSEFMSQIRSLDAVKLLRRYREKSEHLRNIEVQKAMQALTNGAAPKQVLSKLAHSITNKMMHAPSIQLKKAAASGQNECLEWAEKLLDLNNENTRKVLASISLPTEPSLND</sequence>
<comment type="function">
    <text evidence="9">Catalyzes the NADPH-dependent reduction of glutamyl-tRNA(Glu) to glutamate 1-semialdehyde (GSA).</text>
</comment>
<evidence type="ECO:0000259" key="16">
    <source>
        <dbReference type="Pfam" id="PF01488"/>
    </source>
</evidence>
<dbReference type="Proteomes" id="UP001178148">
    <property type="component" value="Unassembled WGS sequence"/>
</dbReference>
<dbReference type="FunFam" id="3.40.50.720:FF:000031">
    <property type="entry name" value="Glutamyl-tRNA reductase"/>
    <property type="match status" value="1"/>
</dbReference>
<dbReference type="EC" id="1.2.1.70" evidence="3 9"/>
<comment type="similarity">
    <text evidence="2 9 14">Belongs to the glutamyl-tRNA reductase family.</text>
</comment>
<feature type="domain" description="Quinate/shikimate 5-dehydrogenase/glutamyl-tRNA reductase" evidence="16">
    <location>
        <begin position="169"/>
        <end position="303"/>
    </location>
</feature>
<evidence type="ECO:0000256" key="7">
    <source>
        <dbReference type="ARBA" id="ARBA00047464"/>
    </source>
</evidence>
<dbReference type="PIRSF" id="PIRSF000445">
    <property type="entry name" value="4pyrrol_synth_GluRdtase"/>
    <property type="match status" value="1"/>
</dbReference>
<feature type="binding site" evidence="9 12">
    <location>
        <begin position="186"/>
        <end position="191"/>
    </location>
    <ligand>
        <name>NADP(+)</name>
        <dbReference type="ChEBI" id="CHEBI:58349"/>
    </ligand>
</feature>
<evidence type="ECO:0000256" key="13">
    <source>
        <dbReference type="PIRSR" id="PIRSR000445-4"/>
    </source>
</evidence>
<dbReference type="InterPro" id="IPR015896">
    <property type="entry name" value="4pyrrol_synth_GluRdtase_dimer"/>
</dbReference>
<evidence type="ECO:0000256" key="6">
    <source>
        <dbReference type="ARBA" id="ARBA00023244"/>
    </source>
</evidence>
<dbReference type="GO" id="GO:0019353">
    <property type="term" value="P:protoporphyrinogen IX biosynthetic process from glutamate"/>
    <property type="evidence" value="ECO:0007669"/>
    <property type="project" value="TreeGrafter"/>
</dbReference>
<evidence type="ECO:0000256" key="3">
    <source>
        <dbReference type="ARBA" id="ARBA00012970"/>
    </source>
</evidence>
<dbReference type="HAMAP" id="MF_00087">
    <property type="entry name" value="Glu_tRNA_reductase"/>
    <property type="match status" value="1"/>
</dbReference>
<dbReference type="EMBL" id="JASXSV010000006">
    <property type="protein sequence ID" value="MDP0588686.1"/>
    <property type="molecule type" value="Genomic_DNA"/>
</dbReference>
<evidence type="ECO:0000256" key="8">
    <source>
        <dbReference type="ARBA" id="ARBA00068659"/>
    </source>
</evidence>
<evidence type="ECO:0000256" key="12">
    <source>
        <dbReference type="PIRSR" id="PIRSR000445-3"/>
    </source>
</evidence>
<proteinExistence type="inferred from homology"/>
<organism evidence="18 19">
    <name type="scientific">Candidatus Endonucleibacter bathymodioli</name>
    <dbReference type="NCBI Taxonomy" id="539814"/>
    <lineage>
        <taxon>Bacteria</taxon>
        <taxon>Pseudomonadati</taxon>
        <taxon>Pseudomonadota</taxon>
        <taxon>Gammaproteobacteria</taxon>
        <taxon>Oceanospirillales</taxon>
        <taxon>Endozoicomonadaceae</taxon>
        <taxon>Candidatus Endonucleibacter</taxon>
    </lineage>
</organism>
<dbReference type="SUPFAM" id="SSF69075">
    <property type="entry name" value="Glutamyl tRNA-reductase dimerization domain"/>
    <property type="match status" value="1"/>
</dbReference>
<name>A0AA90P0H0_9GAMM</name>
<evidence type="ECO:0000256" key="11">
    <source>
        <dbReference type="PIRSR" id="PIRSR000445-2"/>
    </source>
</evidence>
<evidence type="ECO:0000256" key="9">
    <source>
        <dbReference type="HAMAP-Rule" id="MF_00087"/>
    </source>
</evidence>
<dbReference type="InterPro" id="IPR036343">
    <property type="entry name" value="GluRdtase_N_sf"/>
</dbReference>
<keyword evidence="5 9" id="KW-0560">Oxidoreductase</keyword>
<evidence type="ECO:0000256" key="5">
    <source>
        <dbReference type="ARBA" id="ARBA00023002"/>
    </source>
</evidence>
<dbReference type="AlphaFoldDB" id="A0AA90P0H0"/>
<dbReference type="FunFam" id="3.30.460.30:FF:000001">
    <property type="entry name" value="Glutamyl-tRNA reductase"/>
    <property type="match status" value="1"/>
</dbReference>
<dbReference type="Pfam" id="PF05201">
    <property type="entry name" value="GlutR_N"/>
    <property type="match status" value="1"/>
</dbReference>
<evidence type="ECO:0000256" key="2">
    <source>
        <dbReference type="ARBA" id="ARBA00005916"/>
    </source>
</evidence>
<dbReference type="PANTHER" id="PTHR43013">
    <property type="entry name" value="GLUTAMYL-TRNA REDUCTASE"/>
    <property type="match status" value="1"/>
</dbReference>
<dbReference type="GO" id="GO:0050661">
    <property type="term" value="F:NADP binding"/>
    <property type="evidence" value="ECO:0007669"/>
    <property type="project" value="InterPro"/>
</dbReference>
<comment type="caution">
    <text evidence="18">The sequence shown here is derived from an EMBL/GenBank/DDBJ whole genome shotgun (WGS) entry which is preliminary data.</text>
</comment>
<evidence type="ECO:0000256" key="4">
    <source>
        <dbReference type="ARBA" id="ARBA00022857"/>
    </source>
</evidence>
<keyword evidence="19" id="KW-1185">Reference proteome</keyword>
<dbReference type="PROSITE" id="PS00747">
    <property type="entry name" value="GLUTR"/>
    <property type="match status" value="1"/>
</dbReference>
<dbReference type="InterPro" id="IPR036453">
    <property type="entry name" value="GluRdtase_dimer_dom_sf"/>
</dbReference>
<comment type="miscellaneous">
    <text evidence="9">During catalysis, the active site Cys acts as a nucleophile attacking the alpha-carbonyl group of tRNA-bound glutamate with the formation of a thioester intermediate between enzyme and glutamate, and the concomitant release of tRNA(Glu). The thioester intermediate is finally reduced by direct hydride transfer from NADPH, to form the product GSA.</text>
</comment>
<dbReference type="Gene3D" id="3.30.460.30">
    <property type="entry name" value="Glutamyl-tRNA reductase, N-terminal domain"/>
    <property type="match status" value="1"/>
</dbReference>
<dbReference type="PANTHER" id="PTHR43013:SF1">
    <property type="entry name" value="GLUTAMYL-TRNA REDUCTASE"/>
    <property type="match status" value="1"/>
</dbReference>
<keyword evidence="6 9" id="KW-0627">Porphyrin biosynthesis</keyword>
<dbReference type="InterPro" id="IPR018214">
    <property type="entry name" value="GluRdtase_CS"/>
</dbReference>
<comment type="catalytic activity">
    <reaction evidence="7 9 14">
        <text>(S)-4-amino-5-oxopentanoate + tRNA(Glu) + NADP(+) = L-glutamyl-tRNA(Glu) + NADPH + H(+)</text>
        <dbReference type="Rhea" id="RHEA:12344"/>
        <dbReference type="Rhea" id="RHEA-COMP:9663"/>
        <dbReference type="Rhea" id="RHEA-COMP:9680"/>
        <dbReference type="ChEBI" id="CHEBI:15378"/>
        <dbReference type="ChEBI" id="CHEBI:57501"/>
        <dbReference type="ChEBI" id="CHEBI:57783"/>
        <dbReference type="ChEBI" id="CHEBI:58349"/>
        <dbReference type="ChEBI" id="CHEBI:78442"/>
        <dbReference type="ChEBI" id="CHEBI:78520"/>
        <dbReference type="EC" id="1.2.1.70"/>
    </reaction>
</comment>
<dbReference type="InterPro" id="IPR006151">
    <property type="entry name" value="Shikm_DH/Glu-tRNA_Rdtase"/>
</dbReference>
<keyword evidence="4 9" id="KW-0521">NADP</keyword>
<dbReference type="InterPro" id="IPR036291">
    <property type="entry name" value="NAD(P)-bd_dom_sf"/>
</dbReference>
<evidence type="ECO:0000313" key="18">
    <source>
        <dbReference type="EMBL" id="MDP0588686.1"/>
    </source>
</evidence>
<reference evidence="18 19" key="1">
    <citation type="journal article" date="2023" name="bioRxiv">
        <title>An intranuclear bacterial parasite of deep-sea mussels expresses apoptosis inhibitors acquired from its host.</title>
        <authorList>
            <person name="Gonzalez Porras M.A."/>
            <person name="Assie A."/>
            <person name="Tietjen M."/>
            <person name="Violette M."/>
            <person name="Kleiner M."/>
            <person name="Gruber-Vodicka H."/>
            <person name="Dubilier N."/>
            <person name="Leisch N."/>
        </authorList>
    </citation>
    <scope>NUCLEOTIDE SEQUENCE [LARGE SCALE GENOMIC DNA]</scope>
    <source>
        <strain evidence="18">IAP13</strain>
    </source>
</reference>